<dbReference type="GO" id="GO:0043565">
    <property type="term" value="F:sequence-specific DNA binding"/>
    <property type="evidence" value="ECO:0007669"/>
    <property type="project" value="TreeGrafter"/>
</dbReference>
<evidence type="ECO:0000256" key="2">
    <source>
        <dbReference type="ARBA" id="ARBA00023015"/>
    </source>
</evidence>
<dbReference type="AlphaFoldDB" id="A0A1B3ZBM4"/>
<organism evidence="6 7">
    <name type="scientific">Sphingomonas panacis</name>
    <dbReference type="NCBI Taxonomy" id="1560345"/>
    <lineage>
        <taxon>Bacteria</taxon>
        <taxon>Pseudomonadati</taxon>
        <taxon>Pseudomonadota</taxon>
        <taxon>Alphaproteobacteria</taxon>
        <taxon>Sphingomonadales</taxon>
        <taxon>Sphingomonadaceae</taxon>
        <taxon>Sphingomonas</taxon>
    </lineage>
</organism>
<dbReference type="GO" id="GO:0003700">
    <property type="term" value="F:DNA-binding transcription factor activity"/>
    <property type="evidence" value="ECO:0007669"/>
    <property type="project" value="InterPro"/>
</dbReference>
<dbReference type="RefSeq" id="WP_069205379.1">
    <property type="nucleotide sequence ID" value="NZ_CP014168.1"/>
</dbReference>
<dbReference type="SUPFAM" id="SSF46785">
    <property type="entry name" value="Winged helix' DNA-binding domain"/>
    <property type="match status" value="1"/>
</dbReference>
<comment type="similarity">
    <text evidence="1">Belongs to the LysR transcriptional regulatory family.</text>
</comment>
<feature type="domain" description="HTH lysR-type" evidence="5">
    <location>
        <begin position="1"/>
        <end position="58"/>
    </location>
</feature>
<dbReference type="EMBL" id="CP014168">
    <property type="protein sequence ID" value="AOH84827.1"/>
    <property type="molecule type" value="Genomic_DNA"/>
</dbReference>
<evidence type="ECO:0000259" key="5">
    <source>
        <dbReference type="PROSITE" id="PS50931"/>
    </source>
</evidence>
<proteinExistence type="inferred from homology"/>
<dbReference type="PANTHER" id="PTHR30537:SF3">
    <property type="entry name" value="TRANSCRIPTIONAL REGULATORY PROTEIN"/>
    <property type="match status" value="1"/>
</dbReference>
<name>A0A1B3ZBM4_9SPHN</name>
<gene>
    <name evidence="6" type="ORF">AWL63_13500</name>
</gene>
<keyword evidence="2" id="KW-0805">Transcription regulation</keyword>
<dbReference type="GO" id="GO:0006351">
    <property type="term" value="P:DNA-templated transcription"/>
    <property type="evidence" value="ECO:0007669"/>
    <property type="project" value="TreeGrafter"/>
</dbReference>
<evidence type="ECO:0000313" key="7">
    <source>
        <dbReference type="Proteomes" id="UP000094256"/>
    </source>
</evidence>
<dbReference type="Gene3D" id="3.40.190.290">
    <property type="match status" value="1"/>
</dbReference>
<evidence type="ECO:0000256" key="4">
    <source>
        <dbReference type="ARBA" id="ARBA00023163"/>
    </source>
</evidence>
<dbReference type="STRING" id="1560345.AWL63_13500"/>
<dbReference type="InterPro" id="IPR000847">
    <property type="entry name" value="LysR_HTH_N"/>
</dbReference>
<accession>A0A1B3ZBM4</accession>
<dbReference type="PANTHER" id="PTHR30537">
    <property type="entry name" value="HTH-TYPE TRANSCRIPTIONAL REGULATOR"/>
    <property type="match status" value="1"/>
</dbReference>
<dbReference type="Proteomes" id="UP000094256">
    <property type="component" value="Chromosome"/>
</dbReference>
<dbReference type="KEGG" id="span:AWL63_13500"/>
<dbReference type="Gene3D" id="1.10.10.10">
    <property type="entry name" value="Winged helix-like DNA-binding domain superfamily/Winged helix DNA-binding domain"/>
    <property type="match status" value="1"/>
</dbReference>
<evidence type="ECO:0000256" key="1">
    <source>
        <dbReference type="ARBA" id="ARBA00009437"/>
    </source>
</evidence>
<evidence type="ECO:0000256" key="3">
    <source>
        <dbReference type="ARBA" id="ARBA00023125"/>
    </source>
</evidence>
<keyword evidence="4" id="KW-0804">Transcription</keyword>
<dbReference type="Pfam" id="PF00126">
    <property type="entry name" value="HTH_1"/>
    <property type="match status" value="1"/>
</dbReference>
<dbReference type="PROSITE" id="PS50931">
    <property type="entry name" value="HTH_LYSR"/>
    <property type="match status" value="1"/>
</dbReference>
<dbReference type="Pfam" id="PF03466">
    <property type="entry name" value="LysR_substrate"/>
    <property type="match status" value="1"/>
</dbReference>
<dbReference type="InterPro" id="IPR036390">
    <property type="entry name" value="WH_DNA-bd_sf"/>
</dbReference>
<sequence length="291" mass="32233">MNWDDMRFFLAVTHAGQIARAAVQLGVDATTVTRRIRRLEQSLGHTLFEQRRDGQHLTEMGERLAAKADALERAMSDVTEQGAHPLEGVVRVSASEGFGTWFVAPRLGAFSAHYPRLNVDLVANSGFLSPSRRETDIAIVLARPRKGPLVSRRLTDYALRLYASRAYAERSPIASKAALRAHPLIGYIPDFLYAPELDYLEEIDPQLSPRLRSSSINAQHRMAAAGAGVAVLPCFIGDTDPNLVRVLDDVRITRSFWLATHRDVIALPRTRAFVDWLVGAATADRELLLGL</sequence>
<keyword evidence="3" id="KW-0238">DNA-binding</keyword>
<protein>
    <submittedName>
        <fullName evidence="6">LysR family transcriptional regulator</fullName>
    </submittedName>
</protein>
<dbReference type="InterPro" id="IPR036388">
    <property type="entry name" value="WH-like_DNA-bd_sf"/>
</dbReference>
<evidence type="ECO:0000313" key="6">
    <source>
        <dbReference type="EMBL" id="AOH84827.1"/>
    </source>
</evidence>
<dbReference type="InterPro" id="IPR005119">
    <property type="entry name" value="LysR_subst-bd"/>
</dbReference>
<dbReference type="OrthoDB" id="9787460at2"/>
<dbReference type="SUPFAM" id="SSF53850">
    <property type="entry name" value="Periplasmic binding protein-like II"/>
    <property type="match status" value="1"/>
</dbReference>
<dbReference type="InterPro" id="IPR058163">
    <property type="entry name" value="LysR-type_TF_proteobact-type"/>
</dbReference>
<keyword evidence="7" id="KW-1185">Reference proteome</keyword>
<reference evidence="6 7" key="1">
    <citation type="submission" date="2016-01" db="EMBL/GenBank/DDBJ databases">
        <title>Complete genome and mega plasmid sequence of Sphingomonas panacis DCY99 elicits systemic resistance in rice to Xanthomonas oryzae.</title>
        <authorList>
            <person name="Kim Y.J."/>
            <person name="Yang D.C."/>
            <person name="Sing P."/>
        </authorList>
    </citation>
    <scope>NUCLEOTIDE SEQUENCE [LARGE SCALE GENOMIC DNA]</scope>
    <source>
        <strain evidence="6 7">DCY99</strain>
    </source>
</reference>